<gene>
    <name evidence="1" type="ORF">K3G42_011978</name>
</gene>
<dbReference type="Proteomes" id="UP000827872">
    <property type="component" value="Linkage Group LG16"/>
</dbReference>
<reference evidence="1" key="1">
    <citation type="submission" date="2021-08" db="EMBL/GenBank/DDBJ databases">
        <title>The first chromosome-level gecko genome reveals the dynamic sex chromosomes of Neotropical dwarf geckos (Sphaerodactylidae: Sphaerodactylus).</title>
        <authorList>
            <person name="Pinto B.J."/>
            <person name="Keating S.E."/>
            <person name="Gamble T."/>
        </authorList>
    </citation>
    <scope>NUCLEOTIDE SEQUENCE</scope>
    <source>
        <strain evidence="1">TG3544</strain>
    </source>
</reference>
<protein>
    <submittedName>
        <fullName evidence="1">Uncharacterized protein</fullName>
    </submittedName>
</protein>
<comment type="caution">
    <text evidence="1">The sequence shown here is derived from an EMBL/GenBank/DDBJ whole genome shotgun (WGS) entry which is preliminary data.</text>
</comment>
<evidence type="ECO:0000313" key="2">
    <source>
        <dbReference type="Proteomes" id="UP000827872"/>
    </source>
</evidence>
<evidence type="ECO:0000313" key="1">
    <source>
        <dbReference type="EMBL" id="KAH7990834.1"/>
    </source>
</evidence>
<proteinExistence type="predicted"/>
<organism evidence="1 2">
    <name type="scientific">Sphaerodactylus townsendi</name>
    <dbReference type="NCBI Taxonomy" id="933632"/>
    <lineage>
        <taxon>Eukaryota</taxon>
        <taxon>Metazoa</taxon>
        <taxon>Chordata</taxon>
        <taxon>Craniata</taxon>
        <taxon>Vertebrata</taxon>
        <taxon>Euteleostomi</taxon>
        <taxon>Lepidosauria</taxon>
        <taxon>Squamata</taxon>
        <taxon>Bifurcata</taxon>
        <taxon>Gekkota</taxon>
        <taxon>Sphaerodactylidae</taxon>
        <taxon>Sphaerodactylus</taxon>
    </lineage>
</organism>
<accession>A0ACB8EEE4</accession>
<keyword evidence="2" id="KW-1185">Reference proteome</keyword>
<sequence length="363" mass="37770">MGPSPHEELGPEQPPDETTRSQDDLSAKGESPSPARGGQAMDHVLPEGWKFSCEGTQRPESAPHQLPGDETVMEVEVTDQVLISAESQLKEQRFGLSAVNSECSMMEAQSSQPDSSLSADPISAKDLGQPGRAAVESADMAAPAGCSGPPPPPPEGQVGHQAEGACPSLTSALKELHQLLVASYKKASWPQSLDQPRTFPEEDAAFQEERGCGRDIRDVELSSPEGVPACPGAGASAGEWLSGAGAEDGQEALEPPDSLLIQEPLGWDSSIVRRSSAASQPPPCGEPGVPVSSDATEPAALHICSPEMDSAPSRPPLFSSVDIAQITRAGFTPQEASEALEQAGGNVDLALLILLAKNIVVPT</sequence>
<dbReference type="EMBL" id="CM037629">
    <property type="protein sequence ID" value="KAH7990834.1"/>
    <property type="molecule type" value="Genomic_DNA"/>
</dbReference>
<name>A0ACB8EEE4_9SAUR</name>